<evidence type="ECO:0000256" key="7">
    <source>
        <dbReference type="ARBA" id="ARBA00023134"/>
    </source>
</evidence>
<dbReference type="InterPro" id="IPR031167">
    <property type="entry name" value="G_OBG"/>
</dbReference>
<keyword evidence="7 8" id="KW-0342">GTP-binding</keyword>
<dbReference type="InterPro" id="IPR006073">
    <property type="entry name" value="GTP-bd"/>
</dbReference>
<dbReference type="InterPro" id="IPR006074">
    <property type="entry name" value="GTP1-OBG_CS"/>
</dbReference>
<organism evidence="11 12">
    <name type="scientific">Candidatus Giovannonibacteria bacterium RIFCSPHIGHO2_12_FULL_43_15</name>
    <dbReference type="NCBI Taxonomy" id="1798341"/>
    <lineage>
        <taxon>Bacteria</taxon>
        <taxon>Candidatus Giovannoniibacteriota</taxon>
    </lineage>
</organism>
<gene>
    <name evidence="8" type="primary">obg</name>
    <name evidence="11" type="ORF">A3F23_03275</name>
</gene>
<dbReference type="InterPro" id="IPR036726">
    <property type="entry name" value="GTP1_OBG_dom_sf"/>
</dbReference>
<dbReference type="PIRSF" id="PIRSF002401">
    <property type="entry name" value="GTP_bd_Obg/CgtA"/>
    <property type="match status" value="1"/>
</dbReference>
<dbReference type="GO" id="GO:0042254">
    <property type="term" value="P:ribosome biogenesis"/>
    <property type="evidence" value="ECO:0007669"/>
    <property type="project" value="UniProtKB-UniRule"/>
</dbReference>
<dbReference type="NCBIfam" id="TIGR00231">
    <property type="entry name" value="small_GTP"/>
    <property type="match status" value="1"/>
</dbReference>
<name>A0A1F5WQP8_9BACT</name>
<dbReference type="NCBIfam" id="NF008956">
    <property type="entry name" value="PRK12299.1"/>
    <property type="match status" value="1"/>
</dbReference>
<dbReference type="GO" id="GO:0003924">
    <property type="term" value="F:GTPase activity"/>
    <property type="evidence" value="ECO:0007669"/>
    <property type="project" value="UniProtKB-UniRule"/>
</dbReference>
<feature type="binding site" evidence="8">
    <location>
        <begin position="182"/>
        <end position="186"/>
    </location>
    <ligand>
        <name>GTP</name>
        <dbReference type="ChEBI" id="CHEBI:37565"/>
    </ligand>
</feature>
<dbReference type="PROSITE" id="PS00905">
    <property type="entry name" value="GTP1_OBG"/>
    <property type="match status" value="1"/>
</dbReference>
<keyword evidence="4 8" id="KW-0547">Nucleotide-binding</keyword>
<evidence type="ECO:0000256" key="2">
    <source>
        <dbReference type="ARBA" id="ARBA00022490"/>
    </source>
</evidence>
<dbReference type="GO" id="GO:0005525">
    <property type="term" value="F:GTP binding"/>
    <property type="evidence" value="ECO:0007669"/>
    <property type="project" value="UniProtKB-UniRule"/>
</dbReference>
<evidence type="ECO:0000313" key="12">
    <source>
        <dbReference type="Proteomes" id="UP000177723"/>
    </source>
</evidence>
<keyword evidence="5 8" id="KW-0378">Hydrolase</keyword>
<dbReference type="HAMAP" id="MF_01454">
    <property type="entry name" value="GTPase_Obg"/>
    <property type="match status" value="1"/>
</dbReference>
<comment type="caution">
    <text evidence="11">The sequence shown here is derived from an EMBL/GenBank/DDBJ whole genome shotgun (WGS) entry which is preliminary data.</text>
</comment>
<evidence type="ECO:0000256" key="5">
    <source>
        <dbReference type="ARBA" id="ARBA00022801"/>
    </source>
</evidence>
<dbReference type="CDD" id="cd01898">
    <property type="entry name" value="Obg"/>
    <property type="match status" value="1"/>
</dbReference>
<dbReference type="PROSITE" id="PS51883">
    <property type="entry name" value="OBG"/>
    <property type="match status" value="1"/>
</dbReference>
<dbReference type="InterPro" id="IPR027417">
    <property type="entry name" value="P-loop_NTPase"/>
</dbReference>
<dbReference type="FunFam" id="2.70.210.12:FF:000001">
    <property type="entry name" value="GTPase Obg"/>
    <property type="match status" value="1"/>
</dbReference>
<keyword evidence="2 8" id="KW-0963">Cytoplasm</keyword>
<keyword evidence="6 8" id="KW-0460">Magnesium</keyword>
<dbReference type="InterPro" id="IPR006169">
    <property type="entry name" value="GTP1_OBG_dom"/>
</dbReference>
<evidence type="ECO:0000259" key="9">
    <source>
        <dbReference type="PROSITE" id="PS51710"/>
    </source>
</evidence>
<dbReference type="InterPro" id="IPR045086">
    <property type="entry name" value="OBG_GTPase"/>
</dbReference>
<proteinExistence type="inferred from homology"/>
<dbReference type="Pfam" id="PF01926">
    <property type="entry name" value="MMR_HSR1"/>
    <property type="match status" value="1"/>
</dbReference>
<dbReference type="PRINTS" id="PR00326">
    <property type="entry name" value="GTP1OBG"/>
</dbReference>
<feature type="binding site" evidence="8">
    <location>
        <begin position="157"/>
        <end position="164"/>
    </location>
    <ligand>
        <name>GTP</name>
        <dbReference type="ChEBI" id="CHEBI:37565"/>
    </ligand>
</feature>
<comment type="subcellular location">
    <subcellularLocation>
        <location evidence="8">Cytoplasm</location>
    </subcellularLocation>
</comment>
<evidence type="ECO:0000256" key="8">
    <source>
        <dbReference type="HAMAP-Rule" id="MF_01454"/>
    </source>
</evidence>
<evidence type="ECO:0000313" key="11">
    <source>
        <dbReference type="EMBL" id="OGF77986.1"/>
    </source>
</evidence>
<dbReference type="InterPro" id="IPR005225">
    <property type="entry name" value="Small_GTP-bd"/>
</dbReference>
<feature type="domain" description="OBG-type G" evidence="9">
    <location>
        <begin position="151"/>
        <end position="313"/>
    </location>
</feature>
<feature type="binding site" evidence="8">
    <location>
        <begin position="294"/>
        <end position="296"/>
    </location>
    <ligand>
        <name>GTP</name>
        <dbReference type="ChEBI" id="CHEBI:37565"/>
    </ligand>
</feature>
<comment type="subunit">
    <text evidence="8">Monomer.</text>
</comment>
<evidence type="ECO:0000256" key="3">
    <source>
        <dbReference type="ARBA" id="ARBA00022723"/>
    </source>
</evidence>
<feature type="binding site" evidence="8">
    <location>
        <position position="184"/>
    </location>
    <ligand>
        <name>Mg(2+)</name>
        <dbReference type="ChEBI" id="CHEBI:18420"/>
    </ligand>
</feature>
<dbReference type="NCBIfam" id="TIGR02729">
    <property type="entry name" value="Obg_CgtA"/>
    <property type="match status" value="1"/>
</dbReference>
<dbReference type="GO" id="GO:0005737">
    <property type="term" value="C:cytoplasm"/>
    <property type="evidence" value="ECO:0007669"/>
    <property type="project" value="UniProtKB-SubCell"/>
</dbReference>
<dbReference type="PROSITE" id="PS51710">
    <property type="entry name" value="G_OBG"/>
    <property type="match status" value="1"/>
</dbReference>
<dbReference type="AlphaFoldDB" id="A0A1F5WQP8"/>
<feature type="binding site" evidence="8">
    <location>
        <begin position="266"/>
        <end position="269"/>
    </location>
    <ligand>
        <name>GTP</name>
        <dbReference type="ChEBI" id="CHEBI:37565"/>
    </ligand>
</feature>
<dbReference type="Proteomes" id="UP000177723">
    <property type="component" value="Unassembled WGS sequence"/>
</dbReference>
<evidence type="ECO:0000259" key="10">
    <source>
        <dbReference type="PROSITE" id="PS51883"/>
    </source>
</evidence>
<dbReference type="EMBL" id="MFHT01000007">
    <property type="protein sequence ID" value="OGF77986.1"/>
    <property type="molecule type" value="Genomic_DNA"/>
</dbReference>
<feature type="binding site" evidence="8">
    <location>
        <position position="164"/>
    </location>
    <ligand>
        <name>Mg(2+)</name>
        <dbReference type="ChEBI" id="CHEBI:18420"/>
    </ligand>
</feature>
<protein>
    <recommendedName>
        <fullName evidence="8">GTPase Obg</fullName>
        <ecNumber evidence="8">3.6.5.-</ecNumber>
    </recommendedName>
    <alternativeName>
        <fullName evidence="8">GTP-binding protein Obg</fullName>
    </alternativeName>
</protein>
<evidence type="ECO:0000256" key="1">
    <source>
        <dbReference type="ARBA" id="ARBA00007699"/>
    </source>
</evidence>
<dbReference type="SUPFAM" id="SSF82051">
    <property type="entry name" value="Obg GTP-binding protein N-terminal domain"/>
    <property type="match status" value="1"/>
</dbReference>
<dbReference type="PANTHER" id="PTHR11702">
    <property type="entry name" value="DEVELOPMENTALLY REGULATED GTP-BINDING PROTEIN-RELATED"/>
    <property type="match status" value="1"/>
</dbReference>
<dbReference type="Pfam" id="PF01018">
    <property type="entry name" value="GTP1_OBG"/>
    <property type="match status" value="1"/>
</dbReference>
<dbReference type="SUPFAM" id="SSF52540">
    <property type="entry name" value="P-loop containing nucleoside triphosphate hydrolases"/>
    <property type="match status" value="1"/>
</dbReference>
<evidence type="ECO:0000256" key="6">
    <source>
        <dbReference type="ARBA" id="ARBA00022842"/>
    </source>
</evidence>
<accession>A0A1F5WQP8</accession>
<feature type="domain" description="Obg" evidence="10">
    <location>
        <begin position="1"/>
        <end position="150"/>
    </location>
</feature>
<dbReference type="PANTHER" id="PTHR11702:SF31">
    <property type="entry name" value="MITOCHONDRIAL RIBOSOME-ASSOCIATED GTPASE 2"/>
    <property type="match status" value="1"/>
</dbReference>
<comment type="similarity">
    <text evidence="1 8">Belongs to the TRAFAC class OBG-HflX-like GTPase superfamily. OBG GTPase family.</text>
</comment>
<comment type="cofactor">
    <cofactor evidence="8">
        <name>Mg(2+)</name>
        <dbReference type="ChEBI" id="CHEBI:18420"/>
    </cofactor>
</comment>
<sequence length="315" mass="34107">MLIDDVAIKVRAGNGGKGAVAFNKNLMSLGPTGGSGGNGGSVYFEGVSDLSSLGQFRYKKNIKAKDGENGKGQFNDGADGPDLVLKVPIGTVIQKTREILKIGERLLVAKGGHGGKGNFLFRSPKNTSPKRFQEGLLGEEFALSLELKLIADVGLIGLPNAGKSSLLNELTEAKSKVANYAFTTLEPNLGVYYNLILADIPGLIEGASSGKGLGIKFLRHVLRTQILFHLISAESQNPAKDYKTVRNELKAYNEEMMKKPEYLFLSKSDVVSPGEAKKKLALLKKLNKNTIPISIHDWDSLEKVKKILNKINLKK</sequence>
<keyword evidence="3 8" id="KW-0479">Metal-binding</keyword>
<comment type="function">
    <text evidence="8">An essential GTPase which binds GTP, GDP and possibly (p)ppGpp with moderate affinity, with high nucleotide exchange rates and a fairly low GTP hydrolysis rate. Plays a role in control of the cell cycle, stress response, ribosome biogenesis and in those bacteria that undergo differentiation, in morphogenesis control.</text>
</comment>
<dbReference type="InterPro" id="IPR014100">
    <property type="entry name" value="GTP-bd_Obg/CgtA"/>
</dbReference>
<reference evidence="11 12" key="1">
    <citation type="journal article" date="2016" name="Nat. Commun.">
        <title>Thousands of microbial genomes shed light on interconnected biogeochemical processes in an aquifer system.</title>
        <authorList>
            <person name="Anantharaman K."/>
            <person name="Brown C.T."/>
            <person name="Hug L.A."/>
            <person name="Sharon I."/>
            <person name="Castelle C.J."/>
            <person name="Probst A.J."/>
            <person name="Thomas B.C."/>
            <person name="Singh A."/>
            <person name="Wilkins M.J."/>
            <person name="Karaoz U."/>
            <person name="Brodie E.L."/>
            <person name="Williams K.H."/>
            <person name="Hubbard S.S."/>
            <person name="Banfield J.F."/>
        </authorList>
    </citation>
    <scope>NUCLEOTIDE SEQUENCE [LARGE SCALE GENOMIC DNA]</scope>
</reference>
<evidence type="ECO:0000256" key="4">
    <source>
        <dbReference type="ARBA" id="ARBA00022741"/>
    </source>
</evidence>
<dbReference type="Gene3D" id="3.40.50.300">
    <property type="entry name" value="P-loop containing nucleotide triphosphate hydrolases"/>
    <property type="match status" value="1"/>
</dbReference>
<dbReference type="EC" id="3.6.5.-" evidence="8"/>
<feature type="binding site" evidence="8">
    <location>
        <begin position="199"/>
        <end position="202"/>
    </location>
    <ligand>
        <name>GTP</name>
        <dbReference type="ChEBI" id="CHEBI:37565"/>
    </ligand>
</feature>
<dbReference type="Gene3D" id="2.70.210.12">
    <property type="entry name" value="GTP1/OBG domain"/>
    <property type="match status" value="1"/>
</dbReference>
<dbReference type="GO" id="GO:0000287">
    <property type="term" value="F:magnesium ion binding"/>
    <property type="evidence" value="ECO:0007669"/>
    <property type="project" value="InterPro"/>
</dbReference>